<accession>A0A0A9BAZ6</accession>
<organism evidence="1">
    <name type="scientific">Arundo donax</name>
    <name type="common">Giant reed</name>
    <name type="synonym">Donax arundinaceus</name>
    <dbReference type="NCBI Taxonomy" id="35708"/>
    <lineage>
        <taxon>Eukaryota</taxon>
        <taxon>Viridiplantae</taxon>
        <taxon>Streptophyta</taxon>
        <taxon>Embryophyta</taxon>
        <taxon>Tracheophyta</taxon>
        <taxon>Spermatophyta</taxon>
        <taxon>Magnoliopsida</taxon>
        <taxon>Liliopsida</taxon>
        <taxon>Poales</taxon>
        <taxon>Poaceae</taxon>
        <taxon>PACMAD clade</taxon>
        <taxon>Arundinoideae</taxon>
        <taxon>Arundineae</taxon>
        <taxon>Arundo</taxon>
    </lineage>
</organism>
<dbReference type="AlphaFoldDB" id="A0A0A9BAZ6"/>
<proteinExistence type="predicted"/>
<dbReference type="EMBL" id="GBRH01237389">
    <property type="protein sequence ID" value="JAD60506.1"/>
    <property type="molecule type" value="Transcribed_RNA"/>
</dbReference>
<name>A0A0A9BAZ6_ARUDO</name>
<evidence type="ECO:0000313" key="1">
    <source>
        <dbReference type="EMBL" id="JAD60506.1"/>
    </source>
</evidence>
<sequence>MSVCPMAFMAAYTASIWA</sequence>
<protein>
    <submittedName>
        <fullName evidence="1">Uncharacterized protein</fullName>
    </submittedName>
</protein>
<reference evidence="1" key="1">
    <citation type="submission" date="2014-09" db="EMBL/GenBank/DDBJ databases">
        <authorList>
            <person name="Magalhaes I.L.F."/>
            <person name="Oliveira U."/>
            <person name="Santos F.R."/>
            <person name="Vidigal T.H.D.A."/>
            <person name="Brescovit A.D."/>
            <person name="Santos A.J."/>
        </authorList>
    </citation>
    <scope>NUCLEOTIDE SEQUENCE</scope>
    <source>
        <tissue evidence="1">Shoot tissue taken approximately 20 cm above the soil surface</tissue>
    </source>
</reference>
<reference evidence="1" key="2">
    <citation type="journal article" date="2015" name="Data Brief">
        <title>Shoot transcriptome of the giant reed, Arundo donax.</title>
        <authorList>
            <person name="Barrero R.A."/>
            <person name="Guerrero F.D."/>
            <person name="Moolhuijzen P."/>
            <person name="Goolsby J.A."/>
            <person name="Tidwell J."/>
            <person name="Bellgard S.E."/>
            <person name="Bellgard M.I."/>
        </authorList>
    </citation>
    <scope>NUCLEOTIDE SEQUENCE</scope>
    <source>
        <tissue evidence="1">Shoot tissue taken approximately 20 cm above the soil surface</tissue>
    </source>
</reference>